<evidence type="ECO:0000256" key="1">
    <source>
        <dbReference type="ARBA" id="ARBA00022448"/>
    </source>
</evidence>
<proteinExistence type="predicted"/>
<dbReference type="Proteomes" id="UP000094147">
    <property type="component" value="Chromosome"/>
</dbReference>
<keyword evidence="6" id="KW-1185">Reference proteome</keyword>
<accession>A0A1B3BCV7</accession>
<gene>
    <name evidence="5" type="ORF">KS2013_1940</name>
</gene>
<dbReference type="InterPro" id="IPR027417">
    <property type="entry name" value="P-loop_NTPase"/>
</dbReference>
<dbReference type="SMART" id="SM00382">
    <property type="entry name" value="AAA"/>
    <property type="match status" value="1"/>
</dbReference>
<dbReference type="PANTHER" id="PTHR43023:SF3">
    <property type="entry name" value="PROTEIN TRIGALACTOSYLDIACYLGLYCEROL 3, CHLOROPLASTIC"/>
    <property type="match status" value="1"/>
</dbReference>
<dbReference type="Gene3D" id="3.40.50.300">
    <property type="entry name" value="P-loop containing nucleotide triphosphate hydrolases"/>
    <property type="match status" value="1"/>
</dbReference>
<dbReference type="RefSeq" id="WP_068993215.1">
    <property type="nucleotide sequence ID" value="NZ_CP012418.1"/>
</dbReference>
<dbReference type="AlphaFoldDB" id="A0A1B3BCV7"/>
<evidence type="ECO:0000313" key="6">
    <source>
        <dbReference type="Proteomes" id="UP000094147"/>
    </source>
</evidence>
<sequence length="266" mass="29024">MSQITSSEPVIRAKDLTLAYGDFIVQSGLTFDVKEQDIFIIMGGSGCGKSTLLKSFIGLKEPAEGQVLFRTGGSGASVNEQRYIDFWQASESQRQQLMQRSGVLYQSGALWSSMTLAENIILPMDEYLDLSPMDMKYLASLKLALVGLSGFEDYYPSEISGGMRKRAGIARALALEPDILFLDEPSAGLDPISASLLDDLILQLRDNLGCTFVVVTHELASIFTIGNNSVFLDAKSKTMLATGDPGDLMKHSENEAVRRFLARGDT</sequence>
<keyword evidence="2" id="KW-0547">Nucleotide-binding</keyword>
<dbReference type="EMBL" id="CP012418">
    <property type="protein sequence ID" value="AOE50649.1"/>
    <property type="molecule type" value="Genomic_DNA"/>
</dbReference>
<name>A0A1B3BCV7_9GAMM</name>
<evidence type="ECO:0000259" key="4">
    <source>
        <dbReference type="PROSITE" id="PS50893"/>
    </source>
</evidence>
<dbReference type="PATRIC" id="fig|1144748.3.peg.1959"/>
<dbReference type="OrthoDB" id="9802264at2"/>
<dbReference type="InterPro" id="IPR003439">
    <property type="entry name" value="ABC_transporter-like_ATP-bd"/>
</dbReference>
<keyword evidence="3" id="KW-0067">ATP-binding</keyword>
<dbReference type="PROSITE" id="PS00211">
    <property type="entry name" value="ABC_TRANSPORTER_1"/>
    <property type="match status" value="1"/>
</dbReference>
<dbReference type="InterPro" id="IPR003593">
    <property type="entry name" value="AAA+_ATPase"/>
</dbReference>
<reference evidence="6" key="1">
    <citation type="submission" date="2015-08" db="EMBL/GenBank/DDBJ databases">
        <authorList>
            <person name="Kim K.M."/>
        </authorList>
    </citation>
    <scope>NUCLEOTIDE SEQUENCE [LARGE SCALE GENOMIC DNA]</scope>
    <source>
        <strain evidence="6">KCTC 23892</strain>
    </source>
</reference>
<dbReference type="Pfam" id="PF00005">
    <property type="entry name" value="ABC_tran"/>
    <property type="match status" value="1"/>
</dbReference>
<evidence type="ECO:0000256" key="2">
    <source>
        <dbReference type="ARBA" id="ARBA00022741"/>
    </source>
</evidence>
<evidence type="ECO:0000256" key="3">
    <source>
        <dbReference type="ARBA" id="ARBA00022840"/>
    </source>
</evidence>
<feature type="domain" description="ABC transporter" evidence="4">
    <location>
        <begin position="11"/>
        <end position="261"/>
    </location>
</feature>
<dbReference type="InterPro" id="IPR017871">
    <property type="entry name" value="ABC_transporter-like_CS"/>
</dbReference>
<keyword evidence="1" id="KW-0813">Transport</keyword>
<dbReference type="PANTHER" id="PTHR43023">
    <property type="entry name" value="PROTEIN TRIGALACTOSYLDIACYLGLYCEROL 3, CHLOROPLASTIC"/>
    <property type="match status" value="1"/>
</dbReference>
<dbReference type="GO" id="GO:0016887">
    <property type="term" value="F:ATP hydrolysis activity"/>
    <property type="evidence" value="ECO:0007669"/>
    <property type="project" value="InterPro"/>
</dbReference>
<dbReference type="KEGG" id="ksd:KS2013_1940"/>
<dbReference type="PROSITE" id="PS50893">
    <property type="entry name" value="ABC_TRANSPORTER_2"/>
    <property type="match status" value="1"/>
</dbReference>
<evidence type="ECO:0000313" key="5">
    <source>
        <dbReference type="EMBL" id="AOE50649.1"/>
    </source>
</evidence>
<dbReference type="GO" id="GO:0005524">
    <property type="term" value="F:ATP binding"/>
    <property type="evidence" value="ECO:0007669"/>
    <property type="project" value="UniProtKB-KW"/>
</dbReference>
<dbReference type="SUPFAM" id="SSF52540">
    <property type="entry name" value="P-loop containing nucleoside triphosphate hydrolases"/>
    <property type="match status" value="1"/>
</dbReference>
<organism evidence="5 6">
    <name type="scientific">Kangiella sediminilitoris</name>
    <dbReference type="NCBI Taxonomy" id="1144748"/>
    <lineage>
        <taxon>Bacteria</taxon>
        <taxon>Pseudomonadati</taxon>
        <taxon>Pseudomonadota</taxon>
        <taxon>Gammaproteobacteria</taxon>
        <taxon>Kangiellales</taxon>
        <taxon>Kangiellaceae</taxon>
        <taxon>Kangiella</taxon>
    </lineage>
</organism>
<protein>
    <submittedName>
        <fullName evidence="5">Polyamine-transporting ATPase</fullName>
    </submittedName>
</protein>
<dbReference type="STRING" id="1144748.KS2013_1940"/>